<sequence>MKEVLLASLAVLSVGLVVRAMIDTRRVLEFPFFVGLILCSFVLPQLVSLLDAPFLPGRSYVKTTFMTLLCAICALIGWRLAARPMGLLRGDMSERRLMEIATVFSLVGAFFYYKLSQLPGEMIVGVLISGAPVMYLFFARLMTYGLAIACLCYAHRPSRAMLILIVFDCLFYLERIIVTGKRAETAELAMIFALSFWFQRGWILPRPLLVAGLVLAMIGSTSMGQYRDVTRANSGLVFEEVADIDFLGNLTGTFEEGGYEMQNAMILIDNTDATSLFDYGASHWNTLVWNYLPARFVGWDVKAGLMIPTPAAPRGFEPATGTTMTGMPDAFQSFWYFGALKFMLLAYVLGVIWASARRGDTMGQFVYMLSVVPAMHAFSHQTDWVLSGWIHMLAFCTPAFAYALVTRAPQTSTGA</sequence>
<feature type="transmembrane region" description="Helical" evidence="1">
    <location>
        <begin position="160"/>
        <end position="178"/>
    </location>
</feature>
<accession>A0AAU8ASP4</accession>
<proteinExistence type="predicted"/>
<name>A0AAU8ASP4_9RHOB</name>
<feature type="transmembrane region" description="Helical" evidence="1">
    <location>
        <begin position="334"/>
        <end position="356"/>
    </location>
</feature>
<feature type="transmembrane region" description="Helical" evidence="1">
    <location>
        <begin position="208"/>
        <end position="226"/>
    </location>
</feature>
<feature type="transmembrane region" description="Helical" evidence="1">
    <location>
        <begin position="64"/>
        <end position="81"/>
    </location>
</feature>
<dbReference type="RefSeq" id="WP_353476565.1">
    <property type="nucleotide sequence ID" value="NZ_CP123389.1"/>
</dbReference>
<organism evidence="2">
    <name type="scientific">Alloyangia sp. H15</name>
    <dbReference type="NCBI Taxonomy" id="3029062"/>
    <lineage>
        <taxon>Bacteria</taxon>
        <taxon>Pseudomonadati</taxon>
        <taxon>Pseudomonadota</taxon>
        <taxon>Alphaproteobacteria</taxon>
        <taxon>Rhodobacterales</taxon>
        <taxon>Roseobacteraceae</taxon>
        <taxon>Alloyangia</taxon>
    </lineage>
</organism>
<protein>
    <recommendedName>
        <fullName evidence="3">Oligosaccharide repeat unit polymerase</fullName>
    </recommendedName>
</protein>
<keyword evidence="1" id="KW-0812">Transmembrane</keyword>
<keyword evidence="1" id="KW-0472">Membrane</keyword>
<gene>
    <name evidence="2" type="ORF">PVT71_27635</name>
</gene>
<evidence type="ECO:0000256" key="1">
    <source>
        <dbReference type="SAM" id="Phobius"/>
    </source>
</evidence>
<feature type="transmembrane region" description="Helical" evidence="1">
    <location>
        <begin position="30"/>
        <end position="52"/>
    </location>
</feature>
<evidence type="ECO:0008006" key="3">
    <source>
        <dbReference type="Google" id="ProtNLM"/>
    </source>
</evidence>
<feature type="transmembrane region" description="Helical" evidence="1">
    <location>
        <begin position="384"/>
        <end position="405"/>
    </location>
</feature>
<dbReference type="EMBL" id="CP123389">
    <property type="protein sequence ID" value="XCC97675.1"/>
    <property type="molecule type" value="Genomic_DNA"/>
</dbReference>
<dbReference type="AlphaFoldDB" id="A0AAU8ASP4"/>
<feature type="transmembrane region" description="Helical" evidence="1">
    <location>
        <begin position="96"/>
        <end position="113"/>
    </location>
</feature>
<evidence type="ECO:0000313" key="2">
    <source>
        <dbReference type="EMBL" id="XCC97675.1"/>
    </source>
</evidence>
<reference evidence="2" key="1">
    <citation type="submission" date="2023-02" db="EMBL/GenBank/DDBJ databases">
        <title>Description and genomic characterization of Salipiger bruguierae sp. nov., isolated from the sediment of mangrove plant Bruguiera sexangula.</title>
        <authorList>
            <person name="Long M."/>
        </authorList>
    </citation>
    <scope>NUCLEOTIDE SEQUENCE</scope>
    <source>
        <strain evidence="2">H15</strain>
        <plasmid evidence="2">unnamed4</plasmid>
    </source>
</reference>
<keyword evidence="2" id="KW-0614">Plasmid</keyword>
<geneLocation type="plasmid" evidence="2">
    <name>unnamed4</name>
</geneLocation>
<keyword evidence="1" id="KW-1133">Transmembrane helix</keyword>